<dbReference type="Pfam" id="PF00150">
    <property type="entry name" value="Cellulase"/>
    <property type="match status" value="1"/>
</dbReference>
<comment type="similarity">
    <text evidence="1 7">Belongs to the glycosyl hydrolase 5 (cellulase A) family.</text>
</comment>
<evidence type="ECO:0000256" key="5">
    <source>
        <dbReference type="ARBA" id="ARBA00023295"/>
    </source>
</evidence>
<dbReference type="EMBL" id="QWIU01000001">
    <property type="protein sequence ID" value="RNA63989.1"/>
    <property type="molecule type" value="Genomic_DNA"/>
</dbReference>
<dbReference type="OrthoDB" id="9800955at2"/>
<comment type="caution">
    <text evidence="10">The sequence shown here is derived from an EMBL/GenBank/DDBJ whole genome shotgun (WGS) entry which is preliminary data.</text>
</comment>
<gene>
    <name evidence="10" type="ORF">D1631_00195</name>
    <name evidence="11" type="ORF">D1631_00340</name>
    <name evidence="9" type="ORF">D1631_18465</name>
</gene>
<evidence type="ECO:0000256" key="2">
    <source>
        <dbReference type="ARBA" id="ARBA00022801"/>
    </source>
</evidence>
<keyword evidence="2 7" id="KW-0378">Hydrolase</keyword>
<dbReference type="GO" id="GO:0030245">
    <property type="term" value="P:cellulose catabolic process"/>
    <property type="evidence" value="ECO:0007669"/>
    <property type="project" value="UniProtKB-KW"/>
</dbReference>
<dbReference type="PANTHER" id="PTHR31297">
    <property type="entry name" value="GLUCAN ENDO-1,6-BETA-GLUCOSIDASE B"/>
    <property type="match status" value="1"/>
</dbReference>
<dbReference type="InterPro" id="IPR017853">
    <property type="entry name" value="GH"/>
</dbReference>
<evidence type="ECO:0000313" key="9">
    <source>
        <dbReference type="EMBL" id="RNA60478.1"/>
    </source>
</evidence>
<evidence type="ECO:0000313" key="11">
    <source>
        <dbReference type="EMBL" id="RNA63989.1"/>
    </source>
</evidence>
<dbReference type="GO" id="GO:0008422">
    <property type="term" value="F:beta-glucosidase activity"/>
    <property type="evidence" value="ECO:0007669"/>
    <property type="project" value="TreeGrafter"/>
</dbReference>
<dbReference type="EMBL" id="QWIU01000003">
    <property type="protein sequence ID" value="RNA60478.1"/>
    <property type="molecule type" value="Genomic_DNA"/>
</dbReference>
<dbReference type="Gene3D" id="3.20.20.80">
    <property type="entry name" value="Glycosidases"/>
    <property type="match status" value="1"/>
</dbReference>
<dbReference type="InterPro" id="IPR001547">
    <property type="entry name" value="Glyco_hydro_5"/>
</dbReference>
<dbReference type="EMBL" id="QWIU01000001">
    <property type="protein sequence ID" value="RNA63965.1"/>
    <property type="molecule type" value="Genomic_DNA"/>
</dbReference>
<evidence type="ECO:0000313" key="12">
    <source>
        <dbReference type="Proteomes" id="UP000278775"/>
    </source>
</evidence>
<evidence type="ECO:0000256" key="1">
    <source>
        <dbReference type="ARBA" id="ARBA00005641"/>
    </source>
</evidence>
<keyword evidence="3" id="KW-0136">Cellulose degradation</keyword>
<evidence type="ECO:0000256" key="3">
    <source>
        <dbReference type="ARBA" id="ARBA00023001"/>
    </source>
</evidence>
<dbReference type="GO" id="GO:0005576">
    <property type="term" value="C:extracellular region"/>
    <property type="evidence" value="ECO:0007669"/>
    <property type="project" value="TreeGrafter"/>
</dbReference>
<dbReference type="GO" id="GO:0009986">
    <property type="term" value="C:cell surface"/>
    <property type="evidence" value="ECO:0007669"/>
    <property type="project" value="TreeGrafter"/>
</dbReference>
<keyword evidence="6" id="KW-0624">Polysaccharide degradation</keyword>
<dbReference type="Proteomes" id="UP000278775">
    <property type="component" value="Unassembled WGS sequence"/>
</dbReference>
<evidence type="ECO:0000313" key="10">
    <source>
        <dbReference type="EMBL" id="RNA63965.1"/>
    </source>
</evidence>
<evidence type="ECO:0000256" key="6">
    <source>
        <dbReference type="ARBA" id="ARBA00023326"/>
    </source>
</evidence>
<evidence type="ECO:0000256" key="7">
    <source>
        <dbReference type="RuleBase" id="RU361153"/>
    </source>
</evidence>
<name>A0A3M7TKJ5_9FLAO</name>
<proteinExistence type="inferred from homology"/>
<dbReference type="InterPro" id="IPR050386">
    <property type="entry name" value="Glycosyl_hydrolase_5"/>
</dbReference>
<dbReference type="AlphaFoldDB" id="A0A3M7TKJ5"/>
<sequence length="430" mass="50412">MFRIIFFLSLILSSFLFSQYVQPIDFWKEQKKGANFFSEVEKQVRFHSAKQVHISFVRMGPNKWRIGNPKNKLGNFLIGPQHHPSNTPNKEDIKYLKSIVSMAHKEGVPIILTMLSLPYSRWSQHAQGEKEERKIWEDFKAQEEAIFFWKQLARELKGHKGIVALNIRNEPSPERARGIPFKDWYTGNYEQWNEKIKGTPQDLNLFYKKVVSAIREVDKNVPIVLDSGFFATPWGFKILEAVKDENGNNDPHIIYSFHSYEPYNYSSGPNCNKMDGTKTGETSKAGIPEKCKYHYPGMIPTGELLDAKSMEWNKETLSNFLQPVHDFQKRNGISSNRILVGEFGVYRTNPDAEKYMKDMIEIFDQNKWHWAFYGYREDNWDKMDYELGTKRVEVSYWDITKAGRFPLSLYEQNQDNPLWKIITTSLKNQK</sequence>
<reference evidence="10 12" key="1">
    <citation type="submission" date="2018-08" db="EMBL/GenBank/DDBJ databases">
        <title>Chryseobacterium nematophagum: a novel matrix digesting pathogen of nematodes.</title>
        <authorList>
            <person name="Page A."/>
            <person name="Roberts M."/>
            <person name="Felix M.-A."/>
            <person name="Weir W."/>
        </authorList>
    </citation>
    <scope>NUCLEOTIDE SEQUENCE [LARGE SCALE GENOMIC DNA]</scope>
    <source>
        <strain evidence="10 12">JUb129</strain>
    </source>
</reference>
<evidence type="ECO:0000256" key="4">
    <source>
        <dbReference type="ARBA" id="ARBA00023277"/>
    </source>
</evidence>
<keyword evidence="4" id="KW-0119">Carbohydrate metabolism</keyword>
<feature type="domain" description="Glycoside hydrolase family 5" evidence="8">
    <location>
        <begin position="83"/>
        <end position="374"/>
    </location>
</feature>
<keyword evidence="5 7" id="KW-0326">Glycosidase</keyword>
<dbReference type="PANTHER" id="PTHR31297:SF41">
    <property type="entry name" value="ENDOGLUCANASE, PUTATIVE (AFU_ORTHOLOGUE AFUA_5G01830)-RELATED"/>
    <property type="match status" value="1"/>
</dbReference>
<organism evidence="10 12">
    <name type="scientific">Chryseobacterium nematophagum</name>
    <dbReference type="NCBI Taxonomy" id="2305228"/>
    <lineage>
        <taxon>Bacteria</taxon>
        <taxon>Pseudomonadati</taxon>
        <taxon>Bacteroidota</taxon>
        <taxon>Flavobacteriia</taxon>
        <taxon>Flavobacteriales</taxon>
        <taxon>Weeksellaceae</taxon>
        <taxon>Chryseobacterium group</taxon>
        <taxon>Chryseobacterium</taxon>
    </lineage>
</organism>
<evidence type="ECO:0000259" key="8">
    <source>
        <dbReference type="Pfam" id="PF00150"/>
    </source>
</evidence>
<accession>A0A3M7TKJ5</accession>
<dbReference type="SUPFAM" id="SSF51445">
    <property type="entry name" value="(Trans)glycosidases"/>
    <property type="match status" value="1"/>
</dbReference>
<dbReference type="RefSeq" id="WP_122634736.1">
    <property type="nucleotide sequence ID" value="NZ_QWIU01000001.1"/>
</dbReference>
<protein>
    <submittedName>
        <fullName evidence="10">Glycosyl hydrolase family 5</fullName>
    </submittedName>
</protein>